<evidence type="ECO:0000313" key="3">
    <source>
        <dbReference type="Proteomes" id="UP001064489"/>
    </source>
</evidence>
<keyword evidence="3" id="KW-1185">Reference proteome</keyword>
<dbReference type="Gene3D" id="2.40.50.40">
    <property type="match status" value="1"/>
</dbReference>
<dbReference type="InterPro" id="IPR023780">
    <property type="entry name" value="Chromo_domain"/>
</dbReference>
<dbReference type="AlphaFoldDB" id="A0AAD5ITP8"/>
<feature type="domain" description="Chromo" evidence="1">
    <location>
        <begin position="23"/>
        <end position="75"/>
    </location>
</feature>
<dbReference type="EMBL" id="JAJSOW010000102">
    <property type="protein sequence ID" value="KAI9176955.1"/>
    <property type="molecule type" value="Genomic_DNA"/>
</dbReference>
<protein>
    <recommendedName>
        <fullName evidence="1">Chromo domain-containing protein</fullName>
    </recommendedName>
</protein>
<name>A0AAD5ITP8_ACENE</name>
<accession>A0AAD5ITP8</accession>
<dbReference type="InterPro" id="IPR016197">
    <property type="entry name" value="Chromo-like_dom_sf"/>
</dbReference>
<dbReference type="SUPFAM" id="SSF54160">
    <property type="entry name" value="Chromo domain-like"/>
    <property type="match status" value="1"/>
</dbReference>
<comment type="caution">
    <text evidence="2">The sequence shown here is derived from an EMBL/GenBank/DDBJ whole genome shotgun (WGS) entry which is preliminary data.</text>
</comment>
<gene>
    <name evidence="2" type="ORF">LWI28_009151</name>
</gene>
<dbReference type="Proteomes" id="UP001064489">
    <property type="component" value="Chromosome 5"/>
</dbReference>
<evidence type="ECO:0000259" key="1">
    <source>
        <dbReference type="PROSITE" id="PS50013"/>
    </source>
</evidence>
<dbReference type="Pfam" id="PF00385">
    <property type="entry name" value="Chromo"/>
    <property type="match status" value="1"/>
</dbReference>
<dbReference type="InterPro" id="IPR000953">
    <property type="entry name" value="Chromo/chromo_shadow_dom"/>
</dbReference>
<sequence>MAAQEIVQDSLPTVHDGADAIVPTPQSIINCRTRRKNKKVLAHWHGLSPADTSWEDLEELRMKFPDMILEDKNVF</sequence>
<organism evidence="2 3">
    <name type="scientific">Acer negundo</name>
    <name type="common">Box elder</name>
    <dbReference type="NCBI Taxonomy" id="4023"/>
    <lineage>
        <taxon>Eukaryota</taxon>
        <taxon>Viridiplantae</taxon>
        <taxon>Streptophyta</taxon>
        <taxon>Embryophyta</taxon>
        <taxon>Tracheophyta</taxon>
        <taxon>Spermatophyta</taxon>
        <taxon>Magnoliopsida</taxon>
        <taxon>eudicotyledons</taxon>
        <taxon>Gunneridae</taxon>
        <taxon>Pentapetalae</taxon>
        <taxon>rosids</taxon>
        <taxon>malvids</taxon>
        <taxon>Sapindales</taxon>
        <taxon>Sapindaceae</taxon>
        <taxon>Hippocastanoideae</taxon>
        <taxon>Acereae</taxon>
        <taxon>Acer</taxon>
    </lineage>
</organism>
<proteinExistence type="predicted"/>
<dbReference type="PROSITE" id="PS50013">
    <property type="entry name" value="CHROMO_2"/>
    <property type="match status" value="1"/>
</dbReference>
<evidence type="ECO:0000313" key="2">
    <source>
        <dbReference type="EMBL" id="KAI9176955.1"/>
    </source>
</evidence>
<reference evidence="2" key="1">
    <citation type="journal article" date="2022" name="Plant J.">
        <title>Strategies of tolerance reflected in two North American maple genomes.</title>
        <authorList>
            <person name="McEvoy S.L."/>
            <person name="Sezen U.U."/>
            <person name="Trouern-Trend A."/>
            <person name="McMahon S.M."/>
            <person name="Schaberg P.G."/>
            <person name="Yang J."/>
            <person name="Wegrzyn J.L."/>
            <person name="Swenson N.G."/>
        </authorList>
    </citation>
    <scope>NUCLEOTIDE SEQUENCE</scope>
    <source>
        <strain evidence="2">91603</strain>
    </source>
</reference>
<reference evidence="2" key="2">
    <citation type="submission" date="2023-02" db="EMBL/GenBank/DDBJ databases">
        <authorList>
            <person name="Swenson N.G."/>
            <person name="Wegrzyn J.L."/>
            <person name="Mcevoy S.L."/>
        </authorList>
    </citation>
    <scope>NUCLEOTIDE SEQUENCE</scope>
    <source>
        <strain evidence="2">91603</strain>
        <tissue evidence="2">Leaf</tissue>
    </source>
</reference>